<sequence length="210" mass="23967">MEPKTYELLNHIPKHADYAVSAGDLDPEDIPQDRIDAVLDLLRHANNDEEHFLAAKLLTSWGIHEGLIALEGRMDKPGGIEGVYFHRLYGYDDTYHQILLAVTRYFANVADRGDIEAARIQIYSPLSKIIALASSEPFEIAKIFDFTSSENYSEYVPLVEKHLVAIIDHPEIHRWKIYDAIEFLIVFNPGFVASLLKEKNKTIDDFRPVT</sequence>
<dbReference type="EMBL" id="JABWRJ010000009">
    <property type="protein sequence ID" value="MBC3446039.1"/>
    <property type="molecule type" value="Genomic_DNA"/>
</dbReference>
<proteinExistence type="predicted"/>
<organism evidence="1">
    <name type="scientific">Pseudomonas peradeniyensis</name>
    <dbReference type="NCBI Taxonomy" id="2745488"/>
    <lineage>
        <taxon>Bacteria</taxon>
        <taxon>Pseudomonadati</taxon>
        <taxon>Pseudomonadota</taxon>
        <taxon>Gammaproteobacteria</taxon>
        <taxon>Pseudomonadales</taxon>
        <taxon>Pseudomonadaceae</taxon>
        <taxon>Pseudomonas</taxon>
    </lineage>
</organism>
<name>A0A923G8A9_9PSED</name>
<reference evidence="1" key="1">
    <citation type="journal article" date="2020" name="Microorganisms">
        <title>Reliable Identification of Environmental Pseudomonas Isolates Using the rpoD Gene.</title>
        <authorList>
            <consortium name="The Broad Institute Genome Sequencing Platform"/>
            <person name="Girard L."/>
            <person name="Lood C."/>
            <person name="Rokni-Zadeh H."/>
            <person name="van Noort V."/>
            <person name="Lavigne R."/>
            <person name="De Mot R."/>
        </authorList>
    </citation>
    <scope>NUCLEOTIDE SEQUENCE</scope>
    <source>
        <strain evidence="1">BW13M1</strain>
    </source>
</reference>
<reference evidence="1" key="2">
    <citation type="submission" date="2020-07" db="EMBL/GenBank/DDBJ databases">
        <authorList>
            <person name="Lood C."/>
            <person name="Girard L."/>
        </authorList>
    </citation>
    <scope>NUCLEOTIDE SEQUENCE</scope>
    <source>
        <strain evidence="1">BW13M1</strain>
    </source>
</reference>
<protein>
    <submittedName>
        <fullName evidence="1">Uncharacterized protein</fullName>
    </submittedName>
</protein>
<dbReference type="RefSeq" id="WP_186732936.1">
    <property type="nucleotide sequence ID" value="NZ_JABWRJ020000005.1"/>
</dbReference>
<gene>
    <name evidence="1" type="ORF">HU751_09665</name>
</gene>
<comment type="caution">
    <text evidence="1">The sequence shown here is derived from an EMBL/GenBank/DDBJ whole genome shotgun (WGS) entry which is preliminary data.</text>
</comment>
<evidence type="ECO:0000313" key="1">
    <source>
        <dbReference type="EMBL" id="MBC3446039.1"/>
    </source>
</evidence>
<accession>A0A923G8A9</accession>
<dbReference type="AlphaFoldDB" id="A0A923G8A9"/>